<reference evidence="1" key="2">
    <citation type="submission" date="2025-08" db="UniProtKB">
        <authorList>
            <consortium name="Ensembl"/>
        </authorList>
    </citation>
    <scope>IDENTIFICATION</scope>
</reference>
<organism evidence="1 2">
    <name type="scientific">Sus scrofa</name>
    <name type="common">Pig</name>
    <dbReference type="NCBI Taxonomy" id="9823"/>
    <lineage>
        <taxon>Eukaryota</taxon>
        <taxon>Metazoa</taxon>
        <taxon>Chordata</taxon>
        <taxon>Craniata</taxon>
        <taxon>Vertebrata</taxon>
        <taxon>Euteleostomi</taxon>
        <taxon>Mammalia</taxon>
        <taxon>Eutheria</taxon>
        <taxon>Laurasiatheria</taxon>
        <taxon>Artiodactyla</taxon>
        <taxon>Suina</taxon>
        <taxon>Suidae</taxon>
        <taxon>Sus</taxon>
    </lineage>
</organism>
<protein>
    <submittedName>
        <fullName evidence="1">Uncharacterized protein</fullName>
    </submittedName>
</protein>
<accession>A0A4X1UCI8</accession>
<reference evidence="1 2" key="1">
    <citation type="submission" date="2017-08" db="EMBL/GenBank/DDBJ databases">
        <title>USMARCv1.0.</title>
        <authorList>
            <person name="Hannum G.I."/>
            <person name="Koren S."/>
            <person name="Schroeder S.G."/>
            <person name="Chin S.C."/>
            <person name="Nonneman D.J."/>
            <person name="Becker S.A."/>
            <person name="Rosen B.D."/>
            <person name="Bickhart D.M."/>
            <person name="Putnam N.H."/>
            <person name="Green R.E."/>
            <person name="Tuggle C.K."/>
            <person name="Liu H."/>
            <person name="Rohrer G.A."/>
            <person name="Warr A."/>
            <person name="Hall R."/>
            <person name="Kim K."/>
            <person name="Hume D.A."/>
            <person name="Talbot R."/>
            <person name="Chow W."/>
            <person name="Howe K."/>
            <person name="Schwartz A.S."/>
            <person name="Watson M."/>
            <person name="Archibald A.L."/>
            <person name="Phillippy A.M."/>
            <person name="Smith T.P.L."/>
        </authorList>
    </citation>
    <scope>NUCLEOTIDE SEQUENCE [LARGE SCALE GENOMIC DNA]</scope>
</reference>
<dbReference type="Proteomes" id="UP000314985">
    <property type="component" value="Chromosome 3"/>
</dbReference>
<dbReference type="Ensembl" id="ENSSSCT00070030883.1">
    <property type="protein sequence ID" value="ENSSSCP00070025763.1"/>
    <property type="gene ID" value="ENSSSCG00070015740.1"/>
</dbReference>
<evidence type="ECO:0000313" key="1">
    <source>
        <dbReference type="Ensembl" id="ENSSSCP00070025763.1"/>
    </source>
</evidence>
<evidence type="ECO:0000313" key="2">
    <source>
        <dbReference type="Proteomes" id="UP000314985"/>
    </source>
</evidence>
<proteinExistence type="predicted"/>
<name>A0A4X1UCI8_PIG</name>
<dbReference type="AlphaFoldDB" id="A0A4X1UCI8"/>
<sequence length="71" mass="7903">MCAVHCDASFHDAHHPDTKKHTWSPSAGYDGHTLHPLSCLTATGHMWLLSCEDEADVTEELNFELKSLLVN</sequence>